<dbReference type="Pfam" id="PF06889">
    <property type="entry name" value="DUF1266"/>
    <property type="match status" value="1"/>
</dbReference>
<reference evidence="2" key="1">
    <citation type="journal article" date="2014" name="Int. J. Syst. Evol. Microbiol.">
        <title>Complete genome of a new Firmicutes species belonging to the dominant human colonic microbiota ('Ruminococcus bicirculans') reveals two chromosomes and a selective capacity to utilize plant glucans.</title>
        <authorList>
            <consortium name="NISC Comparative Sequencing Program"/>
            <person name="Wegmann U."/>
            <person name="Louis P."/>
            <person name="Goesmann A."/>
            <person name="Henrissat B."/>
            <person name="Duncan S.H."/>
            <person name="Flint H.J."/>
        </authorList>
    </citation>
    <scope>NUCLEOTIDE SEQUENCE</scope>
    <source>
        <strain evidence="2">CGMCC 1.10832</strain>
    </source>
</reference>
<evidence type="ECO:0000313" key="2">
    <source>
        <dbReference type="EMBL" id="GGC24061.1"/>
    </source>
</evidence>
<evidence type="ECO:0000259" key="1">
    <source>
        <dbReference type="Pfam" id="PF06889"/>
    </source>
</evidence>
<keyword evidence="5" id="KW-1185">Reference proteome</keyword>
<dbReference type="EMBL" id="BMEC01000002">
    <property type="protein sequence ID" value="GGC24061.1"/>
    <property type="molecule type" value="Genomic_DNA"/>
</dbReference>
<evidence type="ECO:0000313" key="5">
    <source>
        <dbReference type="Proteomes" id="UP000636010"/>
    </source>
</evidence>
<dbReference type="AlphaFoldDB" id="A0A2T4DV91"/>
<dbReference type="Proteomes" id="UP000636010">
    <property type="component" value="Unassembled WGS sequence"/>
</dbReference>
<evidence type="ECO:0000313" key="4">
    <source>
        <dbReference type="Proteomes" id="UP000240608"/>
    </source>
</evidence>
<name>A0A2T4DV91_9BACT</name>
<reference evidence="5" key="3">
    <citation type="journal article" date="2019" name="Int. J. Syst. Evol. Microbiol.">
        <title>The Global Catalogue of Microorganisms (GCM) 10K type strain sequencing project: providing services to taxonomists for standard genome sequencing and annotation.</title>
        <authorList>
            <consortium name="The Broad Institute Genomics Platform"/>
            <consortium name="The Broad Institute Genome Sequencing Center for Infectious Disease"/>
            <person name="Wu L."/>
            <person name="Ma J."/>
        </authorList>
    </citation>
    <scope>NUCLEOTIDE SEQUENCE [LARGE SCALE GENOMIC DNA]</scope>
    <source>
        <strain evidence="5">CGMCC 1.10832</strain>
    </source>
</reference>
<dbReference type="EMBL" id="PYVU01000009">
    <property type="protein sequence ID" value="PTB97638.1"/>
    <property type="molecule type" value="Genomic_DNA"/>
</dbReference>
<evidence type="ECO:0000313" key="3">
    <source>
        <dbReference type="EMBL" id="PTB97638.1"/>
    </source>
</evidence>
<protein>
    <recommendedName>
        <fullName evidence="1">DUF1266 domain-containing protein</fullName>
    </recommendedName>
</protein>
<gene>
    <name evidence="3" type="ORF">C9994_02030</name>
    <name evidence="2" type="ORF">GCM10011506_06600</name>
</gene>
<proteinExistence type="predicted"/>
<dbReference type="RefSeq" id="WP_188460386.1">
    <property type="nucleotide sequence ID" value="NZ_BAABHU010000002.1"/>
</dbReference>
<sequence>MEKEILSDELYWALSLSALQMQHLDTCQHQSLLGYDRMDSSIVQHVKSYLATQQIHSEKEVKDRLYFYGNDLMYNQLFQQMAHGTDLLSDAEFTEMLEGQESVIDKKRLILARYYGSQLQQTGLVGYDISCYVMLCRLCTLCGYMTEEELTRRVLDIAQKAKKYFSTWTAFNKNVILGEQFVTASKTYYIQQSSFQGKLLSTYYQLMETVHLNDHPFHQNTWTA</sequence>
<accession>A0A2T4DV91</accession>
<reference evidence="2" key="4">
    <citation type="submission" date="2024-05" db="EMBL/GenBank/DDBJ databases">
        <authorList>
            <person name="Sun Q."/>
            <person name="Zhou Y."/>
        </authorList>
    </citation>
    <scope>NUCLEOTIDE SEQUENCE</scope>
    <source>
        <strain evidence="2">CGMCC 1.10832</strain>
    </source>
</reference>
<organism evidence="3 4">
    <name type="scientific">Marivirga lumbricoides</name>
    <dbReference type="NCBI Taxonomy" id="1046115"/>
    <lineage>
        <taxon>Bacteria</taxon>
        <taxon>Pseudomonadati</taxon>
        <taxon>Bacteroidota</taxon>
        <taxon>Cytophagia</taxon>
        <taxon>Cytophagales</taxon>
        <taxon>Marivirgaceae</taxon>
        <taxon>Marivirga</taxon>
    </lineage>
</organism>
<dbReference type="Proteomes" id="UP000240608">
    <property type="component" value="Unassembled WGS sequence"/>
</dbReference>
<comment type="caution">
    <text evidence="3">The sequence shown here is derived from an EMBL/GenBank/DDBJ whole genome shotgun (WGS) entry which is preliminary data.</text>
</comment>
<feature type="domain" description="DUF1266" evidence="1">
    <location>
        <begin position="55"/>
        <end position="207"/>
    </location>
</feature>
<dbReference type="InterPro" id="IPR009677">
    <property type="entry name" value="DUF1266"/>
</dbReference>
<reference evidence="3 4" key="2">
    <citation type="submission" date="2018-03" db="EMBL/GenBank/DDBJ databases">
        <title>Cross-interface Injection: A General Nanoliter Liquid Handling Method Applied to Single Cells Genome Amplification Automated Nanoliter Liquid Handling Applied to Single Cell Multiple Displacement Amplification.</title>
        <authorList>
            <person name="Yun J."/>
            <person name="Xu P."/>
            <person name="Xu J."/>
            <person name="Dai X."/>
            <person name="Wang Y."/>
            <person name="Zheng X."/>
            <person name="Cao C."/>
            <person name="Yi Q."/>
            <person name="Zhu Y."/>
            <person name="Wang L."/>
            <person name="Dong Z."/>
            <person name="Huang Y."/>
            <person name="Huang L."/>
            <person name="Du W."/>
        </authorList>
    </citation>
    <scope>NUCLEOTIDE SEQUENCE [LARGE SCALE GENOMIC DNA]</scope>
    <source>
        <strain evidence="3 4">Z-D1-2</strain>
    </source>
</reference>